<sequence length="260" mass="28689">MSGPTKCGFKQGYLFAFHPELKASLIIKLLFAVSALLLLSACEPKGAVDLRSKCSSNCDRNGNNGHIPTPPKGATLTTAGIYRDHANDHVATIDQNGRVLFWDDYSQDRELEQRALVQRVVSLETAYLENKSCMLAYNGSLSDHHYSFSQEDNNLLFSSSCGDARFYRKALSPSPKTSTQMFSDSPQMLFHISGESLELSQTFVSNIEGEKAELSANGFLSLPDPNNHCVQEFLIDHLALILLSSPNCQDTGFESGIYSY</sequence>
<dbReference type="Proteomes" id="UP000014461">
    <property type="component" value="Unassembled WGS sequence"/>
</dbReference>
<accession>R9PKY7</accession>
<evidence type="ECO:0000313" key="1">
    <source>
        <dbReference type="EMBL" id="GAD02000.1"/>
    </source>
</evidence>
<dbReference type="AlphaFoldDB" id="R9PKY7"/>
<proteinExistence type="predicted"/>
<dbReference type="OrthoDB" id="6405647at2"/>
<organism evidence="1 2">
    <name type="scientific">Agarivorans albus MKT 106</name>
    <dbReference type="NCBI Taxonomy" id="1331007"/>
    <lineage>
        <taxon>Bacteria</taxon>
        <taxon>Pseudomonadati</taxon>
        <taxon>Pseudomonadota</taxon>
        <taxon>Gammaproteobacteria</taxon>
        <taxon>Alteromonadales</taxon>
        <taxon>Alteromonadaceae</taxon>
        <taxon>Agarivorans</taxon>
    </lineage>
</organism>
<dbReference type="RefSeq" id="WP_016401768.1">
    <property type="nucleotide sequence ID" value="NZ_BARX01000012.1"/>
</dbReference>
<keyword evidence="2" id="KW-1185">Reference proteome</keyword>
<reference evidence="1" key="1">
    <citation type="journal article" date="2013" name="Genome Announc.">
        <title>Draft Genome Sequence of Agarivorans albus Strain MKT 106T, an Agarolytic Marine Bacterium.</title>
        <authorList>
            <person name="Yasuike M."/>
            <person name="Nakamura Y."/>
            <person name="Kai W."/>
            <person name="Fujiwara A."/>
            <person name="Fukui Y."/>
            <person name="Satomi M."/>
            <person name="Sano M."/>
        </authorList>
    </citation>
    <scope>NUCLEOTIDE SEQUENCE [LARGE SCALE GENOMIC DNA]</scope>
</reference>
<name>R9PKY7_AGAAL</name>
<protein>
    <submittedName>
        <fullName evidence="1">Uncharacterized protein</fullName>
    </submittedName>
</protein>
<dbReference type="EMBL" id="BARX01000012">
    <property type="protein sequence ID" value="GAD02000.1"/>
    <property type="molecule type" value="Genomic_DNA"/>
</dbReference>
<comment type="caution">
    <text evidence="1">The sequence shown here is derived from an EMBL/GenBank/DDBJ whole genome shotgun (WGS) entry which is preliminary data.</text>
</comment>
<evidence type="ECO:0000313" key="2">
    <source>
        <dbReference type="Proteomes" id="UP000014461"/>
    </source>
</evidence>
<gene>
    <name evidence="1" type="ORF">AALB_2080</name>
</gene>